<dbReference type="Gene3D" id="1.25.40.80">
    <property type="match status" value="1"/>
</dbReference>
<dbReference type="GO" id="GO:0071949">
    <property type="term" value="F:FAD binding"/>
    <property type="evidence" value="ECO:0007669"/>
    <property type="project" value="TreeGrafter"/>
</dbReference>
<dbReference type="GO" id="GO:0003677">
    <property type="term" value="F:DNA binding"/>
    <property type="evidence" value="ECO:0007669"/>
    <property type="project" value="TreeGrafter"/>
</dbReference>
<feature type="binding site" evidence="3">
    <location>
        <position position="23"/>
    </location>
    <ligand>
        <name>FAD</name>
        <dbReference type="ChEBI" id="CHEBI:57692"/>
    </ligand>
</feature>
<dbReference type="SUPFAM" id="SSF48173">
    <property type="entry name" value="Cryptochrome/photolyase FAD-binding domain"/>
    <property type="match status" value="1"/>
</dbReference>
<evidence type="ECO:0000313" key="5">
    <source>
        <dbReference type="EMBL" id="SFT89997.1"/>
    </source>
</evidence>
<feature type="domain" description="Cryptochrome/DNA photolyase FAD-binding" evidence="4">
    <location>
        <begin position="69"/>
        <end position="207"/>
    </location>
</feature>
<dbReference type="GO" id="GO:0032922">
    <property type="term" value="P:circadian regulation of gene expression"/>
    <property type="evidence" value="ECO:0007669"/>
    <property type="project" value="TreeGrafter"/>
</dbReference>
<dbReference type="Pfam" id="PF03441">
    <property type="entry name" value="FAD_binding_7"/>
    <property type="match status" value="1"/>
</dbReference>
<evidence type="ECO:0000259" key="4">
    <source>
        <dbReference type="Pfam" id="PF03441"/>
    </source>
</evidence>
<dbReference type="Gene3D" id="1.10.579.10">
    <property type="entry name" value="DNA Cyclobutane Dipyrimidine Photolyase, subunit A, domain 3"/>
    <property type="match status" value="1"/>
</dbReference>
<sequence length="370" mass="43381">MHSLPTDLASIESRIRAIDPVSYAASRNYKDGAVTRLSPYISRGVISTKQVFEHIKTLGLPWYKVEKLVQELAWRDYWQQVWIAKGEEIELDLKNPQAPISNYQIPAAIVHAETGIEEVDNAIKELYETGYMHNHMRMYVASICCNVANSHWLQPARWLYSHLLDGDLASNHLSWQWVAGAFSSKKYYANQWNINTYFKSDQKGTFLDVKYEEFEHLEIPSNFLDTVPFQLETVLPSHLQLDFKRDKKTLIYNYYNLDPHWYQGEDVQRIFLLEPSFFRKNPVSQKCLDFALDLSVNIQGIQIFVGEFQELAKQINTENIIYKEHPTNAHYQGHAESRHWLSSVKGYYPSFFAFWKKCKKEIRYESEKGE</sequence>
<reference evidence="6" key="1">
    <citation type="submission" date="2016-10" db="EMBL/GenBank/DDBJ databases">
        <authorList>
            <person name="Varghese N."/>
            <person name="Submissions S."/>
        </authorList>
    </citation>
    <scope>NUCLEOTIDE SEQUENCE [LARGE SCALE GENOMIC DNA]</scope>
    <source>
        <strain evidence="6">DSM 23445</strain>
    </source>
</reference>
<gene>
    <name evidence="5" type="ORF">SAMN04489724_2649</name>
</gene>
<dbReference type="GO" id="GO:0043153">
    <property type="term" value="P:entrainment of circadian clock by photoperiod"/>
    <property type="evidence" value="ECO:0007669"/>
    <property type="project" value="TreeGrafter"/>
</dbReference>
<keyword evidence="5" id="KW-0456">Lyase</keyword>
<organism evidence="5 6">
    <name type="scientific">Algoriphagus locisalis</name>
    <dbReference type="NCBI Taxonomy" id="305507"/>
    <lineage>
        <taxon>Bacteria</taxon>
        <taxon>Pseudomonadati</taxon>
        <taxon>Bacteroidota</taxon>
        <taxon>Cytophagia</taxon>
        <taxon>Cytophagales</taxon>
        <taxon>Cyclobacteriaceae</taxon>
        <taxon>Algoriphagus</taxon>
    </lineage>
</organism>
<keyword evidence="6" id="KW-1185">Reference proteome</keyword>
<dbReference type="EMBL" id="FPBF01000003">
    <property type="protein sequence ID" value="SFT89997.1"/>
    <property type="molecule type" value="Genomic_DNA"/>
</dbReference>
<feature type="binding site" evidence="3">
    <location>
        <begin position="165"/>
        <end position="167"/>
    </location>
    <ligand>
        <name>FAD</name>
        <dbReference type="ChEBI" id="CHEBI:57692"/>
    </ligand>
</feature>
<name>A0A1I7BS26_9BACT</name>
<keyword evidence="2 3" id="KW-0274">FAD</keyword>
<dbReference type="RefSeq" id="WP_091693820.1">
    <property type="nucleotide sequence ID" value="NZ_FPBF01000003.1"/>
</dbReference>
<dbReference type="GO" id="GO:0005737">
    <property type="term" value="C:cytoplasm"/>
    <property type="evidence" value="ECO:0007669"/>
    <property type="project" value="TreeGrafter"/>
</dbReference>
<comment type="cofactor">
    <cofactor evidence="3">
        <name>FAD</name>
        <dbReference type="ChEBI" id="CHEBI:57692"/>
    </cofactor>
    <text evidence="3">Binds 1 FAD per subunit.</text>
</comment>
<dbReference type="InterPro" id="IPR036134">
    <property type="entry name" value="Crypto/Photolyase_FAD-like_sf"/>
</dbReference>
<dbReference type="PANTHER" id="PTHR11455:SF18">
    <property type="entry name" value="SI:CH1073-390K14.1"/>
    <property type="match status" value="1"/>
</dbReference>
<dbReference type="STRING" id="305507.SAMN04489724_2649"/>
<keyword evidence="1 3" id="KW-0285">Flavoprotein</keyword>
<dbReference type="Proteomes" id="UP000199673">
    <property type="component" value="Unassembled WGS sequence"/>
</dbReference>
<evidence type="ECO:0000256" key="3">
    <source>
        <dbReference type="PIRSR" id="PIRSR602081-1"/>
    </source>
</evidence>
<dbReference type="GO" id="GO:0003904">
    <property type="term" value="F:deoxyribodipyrimidine photo-lyase activity"/>
    <property type="evidence" value="ECO:0007669"/>
    <property type="project" value="TreeGrafter"/>
</dbReference>
<proteinExistence type="predicted"/>
<dbReference type="AlphaFoldDB" id="A0A1I7BS26"/>
<evidence type="ECO:0000313" key="6">
    <source>
        <dbReference type="Proteomes" id="UP000199673"/>
    </source>
</evidence>
<dbReference type="PANTHER" id="PTHR11455">
    <property type="entry name" value="CRYPTOCHROME"/>
    <property type="match status" value="1"/>
</dbReference>
<accession>A0A1I7BS26</accession>
<evidence type="ECO:0000256" key="2">
    <source>
        <dbReference type="ARBA" id="ARBA00022827"/>
    </source>
</evidence>
<dbReference type="OrthoDB" id="9772484at2"/>
<dbReference type="InterPro" id="IPR002081">
    <property type="entry name" value="Cryptochrome/DNA_photolyase_1"/>
</dbReference>
<protein>
    <submittedName>
        <fullName evidence="5">Deoxyribodipyrimidine photo-lyase</fullName>
    </submittedName>
</protein>
<dbReference type="InterPro" id="IPR005101">
    <property type="entry name" value="Cryptochr/Photolyase_FAD-bd"/>
</dbReference>
<evidence type="ECO:0000256" key="1">
    <source>
        <dbReference type="ARBA" id="ARBA00022630"/>
    </source>
</evidence>